<dbReference type="Gene3D" id="3.40.50.1100">
    <property type="match status" value="2"/>
</dbReference>
<evidence type="ECO:0000313" key="7">
    <source>
        <dbReference type="Proteomes" id="UP000094828"/>
    </source>
</evidence>
<dbReference type="GO" id="GO:0030170">
    <property type="term" value="F:pyridoxal phosphate binding"/>
    <property type="evidence" value="ECO:0007669"/>
    <property type="project" value="TreeGrafter"/>
</dbReference>
<keyword evidence="4" id="KW-0456">Lyase</keyword>
<evidence type="ECO:0000256" key="3">
    <source>
        <dbReference type="ARBA" id="ARBA00022898"/>
    </source>
</evidence>
<proteinExistence type="inferred from homology"/>
<dbReference type="GO" id="GO:0000287">
    <property type="term" value="F:magnesium ion binding"/>
    <property type="evidence" value="ECO:0007669"/>
    <property type="project" value="TreeGrafter"/>
</dbReference>
<dbReference type="STRING" id="1841610.A6X21_19725"/>
<dbReference type="PANTHER" id="PTHR43050:SF1">
    <property type="entry name" value="SERINE RACEMASE"/>
    <property type="match status" value="1"/>
</dbReference>
<dbReference type="GO" id="GO:0005524">
    <property type="term" value="F:ATP binding"/>
    <property type="evidence" value="ECO:0007669"/>
    <property type="project" value="TreeGrafter"/>
</dbReference>
<organism evidence="6 7">
    <name type="scientific">Planctopirus hydrillae</name>
    <dbReference type="NCBI Taxonomy" id="1841610"/>
    <lineage>
        <taxon>Bacteria</taxon>
        <taxon>Pseudomonadati</taxon>
        <taxon>Planctomycetota</taxon>
        <taxon>Planctomycetia</taxon>
        <taxon>Planctomycetales</taxon>
        <taxon>Planctomycetaceae</taxon>
        <taxon>Planctopirus</taxon>
    </lineage>
</organism>
<dbReference type="PANTHER" id="PTHR43050">
    <property type="entry name" value="SERINE / THREONINE RACEMASE FAMILY MEMBER"/>
    <property type="match status" value="1"/>
</dbReference>
<keyword evidence="7" id="KW-1185">Reference proteome</keyword>
<evidence type="ECO:0000259" key="5">
    <source>
        <dbReference type="Pfam" id="PF00291"/>
    </source>
</evidence>
<evidence type="ECO:0000256" key="2">
    <source>
        <dbReference type="ARBA" id="ARBA00010869"/>
    </source>
</evidence>
<dbReference type="RefSeq" id="WP_068847108.1">
    <property type="nucleotide sequence ID" value="NZ_LYDR01000063.1"/>
</dbReference>
<dbReference type="GO" id="GO:0003941">
    <property type="term" value="F:L-serine ammonia-lyase activity"/>
    <property type="evidence" value="ECO:0007669"/>
    <property type="project" value="TreeGrafter"/>
</dbReference>
<comment type="similarity">
    <text evidence="2">Belongs to the serine/threonine dehydratase family.</text>
</comment>
<dbReference type="InterPro" id="IPR036052">
    <property type="entry name" value="TrpB-like_PALP_sf"/>
</dbReference>
<protein>
    <submittedName>
        <fullName evidence="6">Serine dehydratase</fullName>
    </submittedName>
</protein>
<dbReference type="GO" id="GO:0018114">
    <property type="term" value="F:threonine racemase activity"/>
    <property type="evidence" value="ECO:0007669"/>
    <property type="project" value="TreeGrafter"/>
</dbReference>
<comment type="caution">
    <text evidence="6">The sequence shown here is derived from an EMBL/GenBank/DDBJ whole genome shotgun (WGS) entry which is preliminary data.</text>
</comment>
<sequence>MPTINLYEHIQSAAVRIAPWIHRTPVLTSHTLNELCEAELYFKCENLQRTGSFKVRGAHNATFLLEEDLANKGVVTHSSGNHAAALALAGRNRGVPAFIVMPSNAPKAKIESTRRLGGNVILCEPTSAARQMAADQLVQETGGTLIHPYDDLRIVAGQGTCALELLEEISQLDAIVAPVGGGGLLSGTSIVAHHHSQVTNCPCLTFGAEPAGADDAARSLETGVRQPMTSPQTIADGLRTALGENTFPIIQQHVAAIGTVSDEEILKATRLLWEVMKIVVEPSGAVPFAAVLHNRLPVRGKKVGLILSGGNLDLDRLPWC</sequence>
<dbReference type="GO" id="GO:0070179">
    <property type="term" value="P:D-serine biosynthetic process"/>
    <property type="evidence" value="ECO:0007669"/>
    <property type="project" value="TreeGrafter"/>
</dbReference>
<accession>A0A1C3EHA6</accession>
<gene>
    <name evidence="6" type="ORF">A6X21_19725</name>
</gene>
<reference evidence="6 7" key="1">
    <citation type="submission" date="2016-05" db="EMBL/GenBank/DDBJ databases">
        <title>Genomic and physiological characterization of Planctopirus sp. isolated from fresh water lake.</title>
        <authorList>
            <person name="Subhash Y."/>
            <person name="Ramana C."/>
        </authorList>
    </citation>
    <scope>NUCLEOTIDE SEQUENCE [LARGE SCALE GENOMIC DNA]</scope>
    <source>
        <strain evidence="6 7">JC280</strain>
    </source>
</reference>
<dbReference type="Proteomes" id="UP000094828">
    <property type="component" value="Unassembled WGS sequence"/>
</dbReference>
<dbReference type="CDD" id="cd01562">
    <property type="entry name" value="Thr-dehyd"/>
    <property type="match status" value="1"/>
</dbReference>
<dbReference type="InterPro" id="IPR001926">
    <property type="entry name" value="TrpB-like_PALP"/>
</dbReference>
<dbReference type="AlphaFoldDB" id="A0A1C3EHA6"/>
<evidence type="ECO:0000313" key="6">
    <source>
        <dbReference type="EMBL" id="ODA32593.1"/>
    </source>
</evidence>
<dbReference type="FunFam" id="3.40.50.1100:FF:000005">
    <property type="entry name" value="Threonine dehydratase catabolic"/>
    <property type="match status" value="1"/>
</dbReference>
<dbReference type="GO" id="GO:0030378">
    <property type="term" value="F:serine racemase activity"/>
    <property type="evidence" value="ECO:0007669"/>
    <property type="project" value="TreeGrafter"/>
</dbReference>
<name>A0A1C3EHA6_9PLAN</name>
<comment type="cofactor">
    <cofactor evidence="1">
        <name>pyridoxal 5'-phosphate</name>
        <dbReference type="ChEBI" id="CHEBI:597326"/>
    </cofactor>
</comment>
<evidence type="ECO:0000256" key="1">
    <source>
        <dbReference type="ARBA" id="ARBA00001933"/>
    </source>
</evidence>
<keyword evidence="3" id="KW-0663">Pyridoxal phosphate</keyword>
<dbReference type="SUPFAM" id="SSF53686">
    <property type="entry name" value="Tryptophan synthase beta subunit-like PLP-dependent enzymes"/>
    <property type="match status" value="1"/>
</dbReference>
<feature type="domain" description="Tryptophan synthase beta chain-like PALP" evidence="5">
    <location>
        <begin position="19"/>
        <end position="309"/>
    </location>
</feature>
<evidence type="ECO:0000256" key="4">
    <source>
        <dbReference type="ARBA" id="ARBA00023239"/>
    </source>
</evidence>
<dbReference type="EMBL" id="LYDR01000063">
    <property type="protein sequence ID" value="ODA32593.1"/>
    <property type="molecule type" value="Genomic_DNA"/>
</dbReference>
<dbReference type="OrthoDB" id="9811476at2"/>
<dbReference type="Pfam" id="PF00291">
    <property type="entry name" value="PALP"/>
    <property type="match status" value="1"/>
</dbReference>